<proteinExistence type="inferred from homology"/>
<evidence type="ECO:0000313" key="4">
    <source>
        <dbReference type="EMBL" id="WCT73214.1"/>
    </source>
</evidence>
<dbReference type="InterPro" id="IPR006224">
    <property type="entry name" value="PsdUridine_synth_RluA-like_CS"/>
</dbReference>
<evidence type="ECO:0000313" key="5">
    <source>
        <dbReference type="Proteomes" id="UP001220395"/>
    </source>
</evidence>
<organism evidence="4 5">
    <name type="scientific">Sphingomonas naphthae</name>
    <dbReference type="NCBI Taxonomy" id="1813468"/>
    <lineage>
        <taxon>Bacteria</taxon>
        <taxon>Pseudomonadati</taxon>
        <taxon>Pseudomonadota</taxon>
        <taxon>Alphaproteobacteria</taxon>
        <taxon>Sphingomonadales</taxon>
        <taxon>Sphingomonadaceae</taxon>
        <taxon>Sphingomonas</taxon>
    </lineage>
</organism>
<dbReference type="InterPro" id="IPR020103">
    <property type="entry name" value="PsdUridine_synth_cat_dom_sf"/>
</dbReference>
<dbReference type="SUPFAM" id="SSF55120">
    <property type="entry name" value="Pseudouridine synthase"/>
    <property type="match status" value="1"/>
</dbReference>
<dbReference type="Proteomes" id="UP001220395">
    <property type="component" value="Chromosome"/>
</dbReference>
<keyword evidence="5" id="KW-1185">Reference proteome</keyword>
<dbReference type="InterPro" id="IPR006145">
    <property type="entry name" value="PsdUridine_synth_RsuA/RluA"/>
</dbReference>
<evidence type="ECO:0000256" key="1">
    <source>
        <dbReference type="ARBA" id="ARBA00010876"/>
    </source>
</evidence>
<comment type="similarity">
    <text evidence="1">Belongs to the pseudouridine synthase RluA family.</text>
</comment>
<evidence type="ECO:0000256" key="2">
    <source>
        <dbReference type="ARBA" id="ARBA00023235"/>
    </source>
</evidence>
<reference evidence="4 5" key="1">
    <citation type="submission" date="2023-02" db="EMBL/GenBank/DDBJ databases">
        <title>Genome sequence of Sphingomonas naphthae.</title>
        <authorList>
            <person name="Kim S."/>
            <person name="Heo J."/>
            <person name="Kwon S.-W."/>
        </authorList>
    </citation>
    <scope>NUCLEOTIDE SEQUENCE [LARGE SCALE GENOMIC DNA]</scope>
    <source>
        <strain evidence="4 5">KACC 18716</strain>
    </source>
</reference>
<protein>
    <submittedName>
        <fullName evidence="4">RNA pseudouridine synthase</fullName>
    </submittedName>
</protein>
<dbReference type="Gene3D" id="3.30.2350.10">
    <property type="entry name" value="Pseudouridine synthase"/>
    <property type="match status" value="1"/>
</dbReference>
<dbReference type="InterPro" id="IPR050188">
    <property type="entry name" value="RluA_PseudoU_synthase"/>
</dbReference>
<dbReference type="PANTHER" id="PTHR21600">
    <property type="entry name" value="MITOCHONDRIAL RNA PSEUDOURIDINE SYNTHASE"/>
    <property type="match status" value="1"/>
</dbReference>
<dbReference type="PANTHER" id="PTHR21600:SF44">
    <property type="entry name" value="RIBOSOMAL LARGE SUBUNIT PSEUDOURIDINE SYNTHASE D"/>
    <property type="match status" value="1"/>
</dbReference>
<gene>
    <name evidence="4" type="ORF">PQ455_16585</name>
</gene>
<name>A0ABY7TLU1_9SPHN</name>
<dbReference type="Pfam" id="PF00849">
    <property type="entry name" value="PseudoU_synth_2"/>
    <property type="match status" value="1"/>
</dbReference>
<feature type="domain" description="Pseudouridine synthase RsuA/RluA-like" evidence="3">
    <location>
        <begin position="14"/>
        <end position="163"/>
    </location>
</feature>
<dbReference type="PROSITE" id="PS01129">
    <property type="entry name" value="PSI_RLU"/>
    <property type="match status" value="1"/>
</dbReference>
<keyword evidence="2" id="KW-0413">Isomerase</keyword>
<evidence type="ECO:0000259" key="3">
    <source>
        <dbReference type="Pfam" id="PF00849"/>
    </source>
</evidence>
<accession>A0ABY7TLU1</accession>
<dbReference type="RefSeq" id="WP_273687269.1">
    <property type="nucleotide sequence ID" value="NZ_CP117411.1"/>
</dbReference>
<dbReference type="CDD" id="cd02869">
    <property type="entry name" value="PseudoU_synth_RluA_like"/>
    <property type="match status" value="1"/>
</dbReference>
<dbReference type="EMBL" id="CP117411">
    <property type="protein sequence ID" value="WCT73214.1"/>
    <property type="molecule type" value="Genomic_DNA"/>
</dbReference>
<sequence length="219" mass="23645">MIADRILTIDAEAMVIDKPAGLPVTPVRDGTLSLENHLQSLTFGFQRWPIPVHRLDRDTSGCLLLARTPKAAKRYGAAFEAGTVKKAYLAVLDGVPKDSEGVIDLALAKVSTRESGWRIVPDTKKGKAAITRWRMLGQAKGRALILFEPDTGRTHQLRVHAASGIGVPIVGDPIYGDGRLAMMLHAWRLHVPREGKAAIEAEAPIPDTFRSAGFGDVAG</sequence>